<reference evidence="1" key="2">
    <citation type="journal article" date="2015" name="Fish Shellfish Immunol.">
        <title>Early steps in the European eel (Anguilla anguilla)-Vibrio vulnificus interaction in the gills: Role of the RtxA13 toxin.</title>
        <authorList>
            <person name="Callol A."/>
            <person name="Pajuelo D."/>
            <person name="Ebbesson L."/>
            <person name="Teles M."/>
            <person name="MacKenzie S."/>
            <person name="Amaro C."/>
        </authorList>
    </citation>
    <scope>NUCLEOTIDE SEQUENCE</scope>
</reference>
<accession>A0A0E9SLJ0</accession>
<dbReference type="EMBL" id="GBXM01067219">
    <property type="protein sequence ID" value="JAH41358.1"/>
    <property type="molecule type" value="Transcribed_RNA"/>
</dbReference>
<evidence type="ECO:0000313" key="1">
    <source>
        <dbReference type="EMBL" id="JAH41358.1"/>
    </source>
</evidence>
<proteinExistence type="predicted"/>
<dbReference type="AlphaFoldDB" id="A0A0E9SLJ0"/>
<sequence>MCSLEKMLAYSPLYGSTPETCFSRGMSRVWNWCGDGATALTALSSWTAQATSWKV</sequence>
<reference evidence="1" key="1">
    <citation type="submission" date="2014-11" db="EMBL/GenBank/DDBJ databases">
        <authorList>
            <person name="Amaro Gonzalez C."/>
        </authorList>
    </citation>
    <scope>NUCLEOTIDE SEQUENCE</scope>
</reference>
<name>A0A0E9SLJ0_ANGAN</name>
<organism evidence="1">
    <name type="scientific">Anguilla anguilla</name>
    <name type="common">European freshwater eel</name>
    <name type="synonym">Muraena anguilla</name>
    <dbReference type="NCBI Taxonomy" id="7936"/>
    <lineage>
        <taxon>Eukaryota</taxon>
        <taxon>Metazoa</taxon>
        <taxon>Chordata</taxon>
        <taxon>Craniata</taxon>
        <taxon>Vertebrata</taxon>
        <taxon>Euteleostomi</taxon>
        <taxon>Actinopterygii</taxon>
        <taxon>Neopterygii</taxon>
        <taxon>Teleostei</taxon>
        <taxon>Anguilliformes</taxon>
        <taxon>Anguillidae</taxon>
        <taxon>Anguilla</taxon>
    </lineage>
</organism>
<protein>
    <submittedName>
        <fullName evidence="1">Uncharacterized protein</fullName>
    </submittedName>
</protein>